<dbReference type="EC" id="3.5.2.6" evidence="3 6"/>
<feature type="compositionally biased region" description="Low complexity" evidence="7">
    <location>
        <begin position="409"/>
        <end position="422"/>
    </location>
</feature>
<keyword evidence="8" id="KW-0732">Signal</keyword>
<feature type="domain" description="Beta-lactamase-related" evidence="9">
    <location>
        <begin position="37"/>
        <end position="403"/>
    </location>
</feature>
<evidence type="ECO:0000256" key="1">
    <source>
        <dbReference type="ARBA" id="ARBA00001526"/>
    </source>
</evidence>
<dbReference type="PROSITE" id="PS51318">
    <property type="entry name" value="TAT"/>
    <property type="match status" value="1"/>
</dbReference>
<dbReference type="PROSITE" id="PS00336">
    <property type="entry name" value="BETA_LACTAMASE_C"/>
    <property type="match status" value="1"/>
</dbReference>
<evidence type="ECO:0000313" key="10">
    <source>
        <dbReference type="EMBL" id="PPA75062.1"/>
    </source>
</evidence>
<evidence type="ECO:0000256" key="4">
    <source>
        <dbReference type="ARBA" id="ARBA00022801"/>
    </source>
</evidence>
<protein>
    <recommendedName>
        <fullName evidence="3 6">Beta-lactamase</fullName>
        <ecNumber evidence="3 6">3.5.2.6</ecNumber>
    </recommendedName>
</protein>
<dbReference type="InterPro" id="IPR058136">
    <property type="entry name" value="AmpC"/>
</dbReference>
<dbReference type="GO" id="GO:0017001">
    <property type="term" value="P:antibiotic catabolic process"/>
    <property type="evidence" value="ECO:0007669"/>
    <property type="project" value="InterPro"/>
</dbReference>
<dbReference type="RefSeq" id="WP_104144338.1">
    <property type="nucleotide sequence ID" value="NZ_PREU01000007.1"/>
</dbReference>
<accession>A0A2S5GPN4</accession>
<dbReference type="InterPro" id="IPR012338">
    <property type="entry name" value="Beta-lactam/transpept-like"/>
</dbReference>
<dbReference type="AlphaFoldDB" id="A0A2S5GPN4"/>
<dbReference type="OrthoDB" id="5377431at2"/>
<dbReference type="GO" id="GO:0008800">
    <property type="term" value="F:beta-lactamase activity"/>
    <property type="evidence" value="ECO:0007669"/>
    <property type="project" value="UniProtKB-UniRule"/>
</dbReference>
<evidence type="ECO:0000256" key="7">
    <source>
        <dbReference type="SAM" id="MobiDB-lite"/>
    </source>
</evidence>
<evidence type="ECO:0000256" key="2">
    <source>
        <dbReference type="ARBA" id="ARBA00007840"/>
    </source>
</evidence>
<dbReference type="GO" id="GO:0046677">
    <property type="term" value="P:response to antibiotic"/>
    <property type="evidence" value="ECO:0007669"/>
    <property type="project" value="UniProtKB-UniRule"/>
</dbReference>
<dbReference type="Gene3D" id="3.40.710.10">
    <property type="entry name" value="DD-peptidase/beta-lactamase superfamily"/>
    <property type="match status" value="1"/>
</dbReference>
<dbReference type="SUPFAM" id="SSF56601">
    <property type="entry name" value="beta-lactamase/transpeptidase-like"/>
    <property type="match status" value="1"/>
</dbReference>
<comment type="catalytic activity">
    <reaction evidence="1 6">
        <text>a beta-lactam + H2O = a substituted beta-amino acid</text>
        <dbReference type="Rhea" id="RHEA:20401"/>
        <dbReference type="ChEBI" id="CHEBI:15377"/>
        <dbReference type="ChEBI" id="CHEBI:35627"/>
        <dbReference type="ChEBI" id="CHEBI:140347"/>
        <dbReference type="EC" id="3.5.2.6"/>
    </reaction>
</comment>
<evidence type="ECO:0000256" key="6">
    <source>
        <dbReference type="RuleBase" id="RU361140"/>
    </source>
</evidence>
<dbReference type="InterPro" id="IPR001466">
    <property type="entry name" value="Beta-lactam-related"/>
</dbReference>
<dbReference type="PANTHER" id="PTHR46825">
    <property type="entry name" value="D-ALANYL-D-ALANINE-CARBOXYPEPTIDASE/ENDOPEPTIDASE AMPH"/>
    <property type="match status" value="1"/>
</dbReference>
<evidence type="ECO:0000256" key="8">
    <source>
        <dbReference type="SAM" id="SignalP"/>
    </source>
</evidence>
<keyword evidence="5 6" id="KW-0046">Antibiotic resistance</keyword>
<feature type="chain" id="PRO_5015670566" description="Beta-lactamase" evidence="8">
    <location>
        <begin position="29"/>
        <end position="431"/>
    </location>
</feature>
<comment type="caution">
    <text evidence="10">The sequence shown here is derived from an EMBL/GenBank/DDBJ whole genome shotgun (WGS) entry which is preliminary data.</text>
</comment>
<keyword evidence="4 6" id="KW-0378">Hydrolase</keyword>
<feature type="signal peptide" evidence="8">
    <location>
        <begin position="1"/>
        <end position="28"/>
    </location>
</feature>
<feature type="region of interest" description="Disordered" evidence="7">
    <location>
        <begin position="409"/>
        <end position="431"/>
    </location>
</feature>
<dbReference type="InterPro" id="IPR006311">
    <property type="entry name" value="TAT_signal"/>
</dbReference>
<dbReference type="Proteomes" id="UP000239990">
    <property type="component" value="Unassembled WGS sequence"/>
</dbReference>
<gene>
    <name evidence="10" type="ORF">C4E15_17110</name>
</gene>
<dbReference type="GO" id="GO:0030288">
    <property type="term" value="C:outer membrane-bounded periplasmic space"/>
    <property type="evidence" value="ECO:0007669"/>
    <property type="project" value="InterPro"/>
</dbReference>
<evidence type="ECO:0000313" key="11">
    <source>
        <dbReference type="Proteomes" id="UP000239990"/>
    </source>
</evidence>
<reference evidence="10 11" key="1">
    <citation type="submission" date="2018-02" db="EMBL/GenBank/DDBJ databases">
        <title>Draft Genome of Achromobacter spanius stain 6.</title>
        <authorList>
            <person name="Gunasekera T.S."/>
            <person name="Radwan O."/>
            <person name="Ruiz O.N."/>
        </authorList>
    </citation>
    <scope>NUCLEOTIDE SEQUENCE [LARGE SCALE GENOMIC DNA]</scope>
    <source>
        <strain evidence="10 11">6</strain>
    </source>
</reference>
<evidence type="ECO:0000256" key="3">
    <source>
        <dbReference type="ARBA" id="ARBA00012865"/>
    </source>
</evidence>
<dbReference type="PANTHER" id="PTHR46825:SF8">
    <property type="entry name" value="BETA-LACTAMASE-RELATED"/>
    <property type="match status" value="1"/>
</dbReference>
<sequence length="431" mass="45212">MSFRAARRTVLQTLAVMAGGALASLASAEPVAPGADIDDAVHAVMREYDVAGLAIAVTREGRHEFRSYGVASLQTHAPVSRDTLFELGSISKTFTATLATYAQALGKLSLTDSPARFVPALQGTEFGKLNLIHLGTHTGGGFPLQVPDTVGDDAQLMAYLSAWTPRYAPGTYRTYANPSIGMLGVVAAKSLGQPYAQAIEKTLLPKLGLTNTYIHVPAARMGDYAQGYNKQNAPVRVNPGVLADEAYGVKTSASDLIRFVDANMGVASAPAEFSATAARDAKVAKAVVNDAVLSKALADTHVGYYDVGGMTQDLAWEQLAYPVTLKALLAANAGTLNSQSHPAKALTPPQPPRADVWINKTGSTNGFGAYVAFVPARKIGVVILANRNIPNDARVRLAYRILEGETAAEAGTDTGTGTAPETQSEARAQAN</sequence>
<evidence type="ECO:0000259" key="9">
    <source>
        <dbReference type="Pfam" id="PF00144"/>
    </source>
</evidence>
<comment type="similarity">
    <text evidence="2 6">Belongs to the class-C beta-lactamase family.</text>
</comment>
<evidence type="ECO:0000256" key="5">
    <source>
        <dbReference type="ARBA" id="ARBA00023251"/>
    </source>
</evidence>
<dbReference type="NCBIfam" id="NF033085">
    <property type="entry name" value="bla_class_C"/>
    <property type="match status" value="1"/>
</dbReference>
<dbReference type="Pfam" id="PF00144">
    <property type="entry name" value="Beta-lactamase"/>
    <property type="match status" value="1"/>
</dbReference>
<organism evidence="10 11">
    <name type="scientific">Achromobacter spanius</name>
    <dbReference type="NCBI Taxonomy" id="217203"/>
    <lineage>
        <taxon>Bacteria</taxon>
        <taxon>Pseudomonadati</taxon>
        <taxon>Pseudomonadota</taxon>
        <taxon>Betaproteobacteria</taxon>
        <taxon>Burkholderiales</taxon>
        <taxon>Alcaligenaceae</taxon>
        <taxon>Achromobacter</taxon>
    </lineage>
</organism>
<dbReference type="EMBL" id="PREU01000007">
    <property type="protein sequence ID" value="PPA75062.1"/>
    <property type="molecule type" value="Genomic_DNA"/>
</dbReference>
<dbReference type="InterPro" id="IPR050491">
    <property type="entry name" value="AmpC-like"/>
</dbReference>
<name>A0A2S5GPN4_9BURK</name>
<proteinExistence type="inferred from homology"/>
<dbReference type="InterPro" id="IPR001586">
    <property type="entry name" value="Beta-lactam_class-C_AS"/>
</dbReference>